<evidence type="ECO:0000313" key="2">
    <source>
        <dbReference type="EMBL" id="VFV27840.1"/>
    </source>
</evidence>
<evidence type="ECO:0000313" key="3">
    <source>
        <dbReference type="Proteomes" id="UP000386466"/>
    </source>
</evidence>
<dbReference type="InterPro" id="IPR000742">
    <property type="entry name" value="EGF"/>
</dbReference>
<dbReference type="PROSITE" id="PS01186">
    <property type="entry name" value="EGF_2"/>
    <property type="match status" value="1"/>
</dbReference>
<dbReference type="Gene3D" id="2.170.300.10">
    <property type="entry name" value="Tie2 ligand-binding domain superfamily"/>
    <property type="match status" value="1"/>
</dbReference>
<sequence>LDADKPEEEEELELVRFPGLLFKSPPQLLPDVATALPTAYADEDEEDRKQMKGFISIFSDVDSTGQLRWGHSSVSLDPTFRHNCPVSCEDCLNGGRCPEGRSECSCPAGWGDTLCNDSKSYPGVLTHGKACGSICDCQNGDSGDPLTRQCWCPPGAPGKAWENGRNDWCWS</sequence>
<dbReference type="EMBL" id="CAAGRJ010010522">
    <property type="protein sequence ID" value="VFV27840.1"/>
    <property type="molecule type" value="Genomic_DNA"/>
</dbReference>
<name>A0A485N345_LYNPA</name>
<reference evidence="2 3" key="1">
    <citation type="submission" date="2019-01" db="EMBL/GenBank/DDBJ databases">
        <authorList>
            <person name="Alioto T."/>
            <person name="Alioto T."/>
        </authorList>
    </citation>
    <scope>NUCLEOTIDE SEQUENCE [LARGE SCALE GENOMIC DNA]</scope>
</reference>
<gene>
    <name evidence="2" type="ORF">LYPA_23C014685</name>
</gene>
<accession>A0A485N345</accession>
<protein>
    <recommendedName>
        <fullName evidence="1">EGF-like domain-containing protein</fullName>
    </recommendedName>
</protein>
<feature type="non-terminal residue" evidence="2">
    <location>
        <position position="171"/>
    </location>
</feature>
<organism evidence="2 3">
    <name type="scientific">Lynx pardinus</name>
    <name type="common">Iberian lynx</name>
    <name type="synonym">Felis pardina</name>
    <dbReference type="NCBI Taxonomy" id="191816"/>
    <lineage>
        <taxon>Eukaryota</taxon>
        <taxon>Metazoa</taxon>
        <taxon>Chordata</taxon>
        <taxon>Craniata</taxon>
        <taxon>Vertebrata</taxon>
        <taxon>Euteleostomi</taxon>
        <taxon>Mammalia</taxon>
        <taxon>Eutheria</taxon>
        <taxon>Laurasiatheria</taxon>
        <taxon>Carnivora</taxon>
        <taxon>Feliformia</taxon>
        <taxon>Felidae</taxon>
        <taxon>Felinae</taxon>
        <taxon>Lynx</taxon>
    </lineage>
</organism>
<feature type="domain" description="EGF-like" evidence="1">
    <location>
        <begin position="104"/>
        <end position="115"/>
    </location>
</feature>
<dbReference type="Proteomes" id="UP000386466">
    <property type="component" value="Unassembled WGS sequence"/>
</dbReference>
<proteinExistence type="predicted"/>
<evidence type="ECO:0000259" key="1">
    <source>
        <dbReference type="PROSITE" id="PS01186"/>
    </source>
</evidence>
<keyword evidence="3" id="KW-1185">Reference proteome</keyword>
<feature type="non-terminal residue" evidence="2">
    <location>
        <position position="1"/>
    </location>
</feature>
<dbReference type="AlphaFoldDB" id="A0A485N345"/>